<protein>
    <submittedName>
        <fullName evidence="1">Uncharacterized protein</fullName>
    </submittedName>
</protein>
<reference evidence="1" key="2">
    <citation type="submission" date="2025-09" db="UniProtKB">
        <authorList>
            <consortium name="Ensembl"/>
        </authorList>
    </citation>
    <scope>IDENTIFICATION</scope>
</reference>
<evidence type="ECO:0000313" key="2">
    <source>
        <dbReference type="Proteomes" id="UP000233220"/>
    </source>
</evidence>
<accession>A0A2K6UQM9</accession>
<dbReference type="OMA" id="CEQGGCY"/>
<proteinExistence type="predicted"/>
<dbReference type="Ensembl" id="ENSSBOT00000051102.1">
    <property type="protein sequence ID" value="ENSSBOP00000034183.1"/>
    <property type="gene ID" value="ENSSBOG00000033269.1"/>
</dbReference>
<sequence>MLQVIGDLHLGCKLLSITRKTSNCLHFSLKPHSQNTCEQGGCYYQHNLKWALICKTEYIAL</sequence>
<dbReference type="Proteomes" id="UP000233220">
    <property type="component" value="Unplaced"/>
</dbReference>
<dbReference type="GeneTree" id="ENSGT00910000147778"/>
<reference evidence="1" key="1">
    <citation type="submission" date="2025-08" db="UniProtKB">
        <authorList>
            <consortium name="Ensembl"/>
        </authorList>
    </citation>
    <scope>IDENTIFICATION</scope>
</reference>
<evidence type="ECO:0000313" key="1">
    <source>
        <dbReference type="Ensembl" id="ENSSBOP00000034183.1"/>
    </source>
</evidence>
<name>A0A2K6UQM9_SAIBB</name>
<dbReference type="AlphaFoldDB" id="A0A2K6UQM9"/>
<keyword evidence="2" id="KW-1185">Reference proteome</keyword>
<organism evidence="1 2">
    <name type="scientific">Saimiri boliviensis boliviensis</name>
    <name type="common">Bolivian squirrel monkey</name>
    <dbReference type="NCBI Taxonomy" id="39432"/>
    <lineage>
        <taxon>Eukaryota</taxon>
        <taxon>Metazoa</taxon>
        <taxon>Chordata</taxon>
        <taxon>Craniata</taxon>
        <taxon>Vertebrata</taxon>
        <taxon>Euteleostomi</taxon>
        <taxon>Mammalia</taxon>
        <taxon>Eutheria</taxon>
        <taxon>Euarchontoglires</taxon>
        <taxon>Primates</taxon>
        <taxon>Haplorrhini</taxon>
        <taxon>Platyrrhini</taxon>
        <taxon>Cebidae</taxon>
        <taxon>Saimiriinae</taxon>
        <taxon>Saimiri</taxon>
    </lineage>
</organism>